<evidence type="ECO:0000313" key="2">
    <source>
        <dbReference type="Proteomes" id="UP001163223"/>
    </source>
</evidence>
<proteinExistence type="predicted"/>
<keyword evidence="2" id="KW-1185">Reference proteome</keyword>
<evidence type="ECO:0000313" key="1">
    <source>
        <dbReference type="EMBL" id="WAJ28650.1"/>
    </source>
</evidence>
<gene>
    <name evidence="1" type="ORF">OXU80_28290</name>
</gene>
<accession>A0ACD4NPD7</accession>
<protein>
    <submittedName>
        <fullName evidence="1">Uncharacterized protein</fullName>
    </submittedName>
</protein>
<dbReference type="EMBL" id="CP113520">
    <property type="protein sequence ID" value="WAJ28650.1"/>
    <property type="molecule type" value="Genomic_DNA"/>
</dbReference>
<name>A0ACD4NPD7_9HYPH</name>
<sequence length="181" mass="20176">MDESPERPGAANPYPHPYATPANDGGYRASRPLEPDLLALFERYAGGFDDFDEEAVANCFAYPTTIWQNGRGNVFNDADELIENIEALFDVFEGEEIVRSTFTVTDWRASGDSAWAVLFWRQEREDGEAALAFECRYALIRAAEDRDDEDEDEGVRDADGDEAGEPPLRGGGWRIVLAMLA</sequence>
<reference evidence="1" key="1">
    <citation type="submission" date="2022-11" db="EMBL/GenBank/DDBJ databases">
        <title>beta-Carotene-producing bacterium, Jeongeuplla avenae sp. nov., alleviates the salt stress of Arabidopsis seedlings.</title>
        <authorList>
            <person name="Jiang L."/>
            <person name="Lee J."/>
        </authorList>
    </citation>
    <scope>NUCLEOTIDE SEQUENCE</scope>
    <source>
        <strain evidence="1">DY_R2A_6</strain>
    </source>
</reference>
<organism evidence="1 2">
    <name type="scientific">Antarcticirhabdus aurantiaca</name>
    <dbReference type="NCBI Taxonomy" id="2606717"/>
    <lineage>
        <taxon>Bacteria</taxon>
        <taxon>Pseudomonadati</taxon>
        <taxon>Pseudomonadota</taxon>
        <taxon>Alphaproteobacteria</taxon>
        <taxon>Hyphomicrobiales</taxon>
        <taxon>Aurantimonadaceae</taxon>
        <taxon>Antarcticirhabdus</taxon>
    </lineage>
</organism>
<dbReference type="Proteomes" id="UP001163223">
    <property type="component" value="Chromosome"/>
</dbReference>